<sequence>MRPRGVLLPAFFLSFVVPSFAIPSISNGGFDGSSLLPYGGILNPSSGRLEIRGVVGGRKKRYIIEREGAKSCCKDKLCKSLLGEILEKNCKCKACPLGQVPFSASQCKNECPSGTVKTPDGKGCCPAGQKQNPTGDACELDCGKERPGPDGKCPTKSQEDKDKENRKGKCPLGQMLDPIEGGQDINTPNPKCVPDDFDNCGPGEIPQTRSPGDNDPNKKADCAKPDEKNRKKCDPKRHYTEVNVYEDGNGKKVASETCKPTRKFQEKKKGRLDRMKEWKQKKWDSEKGERDKKKNEKLQKENEEKDRKDREQKEQEKQKNEQDRKQRDKEGKQLRMGKCLPVVGLIEAFGAAAGLKRSAEIESREGESEYEWVADYFDEDFVQGEDILQYWPSDVNLDETIDINSDAYVSLWWDLVQGKLLREGVQVDSRPQSPKAHTATPTLTTGYSSIGNSTSLSHDPEKRFVQLIPILADLALFAGRMAAAFLSRLGSVLSRISPRLAQIAKNTDRLFKVAPKGQGAQGGREAMKNAATRISKNTNWKDCLTKGRPNGF</sequence>
<accession>A0A6A5WCZ3</accession>
<dbReference type="OrthoDB" id="3773350at2759"/>
<protein>
    <submittedName>
        <fullName evidence="3">Uncharacterized protein</fullName>
    </submittedName>
</protein>
<feature type="signal peptide" evidence="2">
    <location>
        <begin position="1"/>
        <end position="21"/>
    </location>
</feature>
<proteinExistence type="predicted"/>
<feature type="compositionally biased region" description="Basic and acidic residues" evidence="1">
    <location>
        <begin position="215"/>
        <end position="229"/>
    </location>
</feature>
<organism evidence="3 4">
    <name type="scientific">Amniculicola lignicola CBS 123094</name>
    <dbReference type="NCBI Taxonomy" id="1392246"/>
    <lineage>
        <taxon>Eukaryota</taxon>
        <taxon>Fungi</taxon>
        <taxon>Dikarya</taxon>
        <taxon>Ascomycota</taxon>
        <taxon>Pezizomycotina</taxon>
        <taxon>Dothideomycetes</taxon>
        <taxon>Pleosporomycetidae</taxon>
        <taxon>Pleosporales</taxon>
        <taxon>Amniculicolaceae</taxon>
        <taxon>Amniculicola</taxon>
    </lineage>
</organism>
<feature type="region of interest" description="Disordered" evidence="1">
    <location>
        <begin position="427"/>
        <end position="446"/>
    </location>
</feature>
<gene>
    <name evidence="3" type="ORF">P154DRAFT_577029</name>
</gene>
<evidence type="ECO:0000313" key="3">
    <source>
        <dbReference type="EMBL" id="KAF1999307.1"/>
    </source>
</evidence>
<evidence type="ECO:0000313" key="4">
    <source>
        <dbReference type="Proteomes" id="UP000799779"/>
    </source>
</evidence>
<name>A0A6A5WCZ3_9PLEO</name>
<evidence type="ECO:0000256" key="2">
    <source>
        <dbReference type="SAM" id="SignalP"/>
    </source>
</evidence>
<keyword evidence="2" id="KW-0732">Signal</keyword>
<feature type="chain" id="PRO_5025634880" evidence="2">
    <location>
        <begin position="22"/>
        <end position="552"/>
    </location>
</feature>
<dbReference type="Proteomes" id="UP000799779">
    <property type="component" value="Unassembled WGS sequence"/>
</dbReference>
<dbReference type="EMBL" id="ML977596">
    <property type="protein sequence ID" value="KAF1999307.1"/>
    <property type="molecule type" value="Genomic_DNA"/>
</dbReference>
<evidence type="ECO:0000256" key="1">
    <source>
        <dbReference type="SAM" id="MobiDB-lite"/>
    </source>
</evidence>
<feature type="compositionally biased region" description="Basic and acidic residues" evidence="1">
    <location>
        <begin position="272"/>
        <end position="333"/>
    </location>
</feature>
<feature type="compositionally biased region" description="Basic residues" evidence="1">
    <location>
        <begin position="260"/>
        <end position="271"/>
    </location>
</feature>
<dbReference type="AlphaFoldDB" id="A0A6A5WCZ3"/>
<reference evidence="3" key="1">
    <citation type="journal article" date="2020" name="Stud. Mycol.">
        <title>101 Dothideomycetes genomes: a test case for predicting lifestyles and emergence of pathogens.</title>
        <authorList>
            <person name="Haridas S."/>
            <person name="Albert R."/>
            <person name="Binder M."/>
            <person name="Bloem J."/>
            <person name="Labutti K."/>
            <person name="Salamov A."/>
            <person name="Andreopoulos B."/>
            <person name="Baker S."/>
            <person name="Barry K."/>
            <person name="Bills G."/>
            <person name="Bluhm B."/>
            <person name="Cannon C."/>
            <person name="Castanera R."/>
            <person name="Culley D."/>
            <person name="Daum C."/>
            <person name="Ezra D."/>
            <person name="Gonzalez J."/>
            <person name="Henrissat B."/>
            <person name="Kuo A."/>
            <person name="Liang C."/>
            <person name="Lipzen A."/>
            <person name="Lutzoni F."/>
            <person name="Magnuson J."/>
            <person name="Mondo S."/>
            <person name="Nolan M."/>
            <person name="Ohm R."/>
            <person name="Pangilinan J."/>
            <person name="Park H.-J."/>
            <person name="Ramirez L."/>
            <person name="Alfaro M."/>
            <person name="Sun H."/>
            <person name="Tritt A."/>
            <person name="Yoshinaga Y."/>
            <person name="Zwiers L.-H."/>
            <person name="Turgeon B."/>
            <person name="Goodwin S."/>
            <person name="Spatafora J."/>
            <person name="Crous P."/>
            <person name="Grigoriev I."/>
        </authorList>
    </citation>
    <scope>NUCLEOTIDE SEQUENCE</scope>
    <source>
        <strain evidence="3">CBS 123094</strain>
    </source>
</reference>
<keyword evidence="4" id="KW-1185">Reference proteome</keyword>
<feature type="compositionally biased region" description="Basic and acidic residues" evidence="1">
    <location>
        <begin position="157"/>
        <end position="167"/>
    </location>
</feature>
<feature type="region of interest" description="Disordered" evidence="1">
    <location>
        <begin position="146"/>
        <end position="333"/>
    </location>
</feature>